<dbReference type="RefSeq" id="WP_182847827.1">
    <property type="nucleotide sequence ID" value="NZ_BAAALP010000026.1"/>
</dbReference>
<proteinExistence type="predicted"/>
<dbReference type="AlphaFoldDB" id="A0A7W3LX45"/>
<gene>
    <name evidence="2" type="ORF">HNR61_007563</name>
</gene>
<reference evidence="2 3" key="1">
    <citation type="submission" date="2020-08" db="EMBL/GenBank/DDBJ databases">
        <title>Genomic Encyclopedia of Type Strains, Phase IV (KMG-IV): sequencing the most valuable type-strain genomes for metagenomic binning, comparative biology and taxonomic classification.</title>
        <authorList>
            <person name="Goeker M."/>
        </authorList>
    </citation>
    <scope>NUCLEOTIDE SEQUENCE [LARGE SCALE GENOMIC DNA]</scope>
    <source>
        <strain evidence="2 3">DSM 44197</strain>
    </source>
</reference>
<dbReference type="Gene3D" id="3.10.450.50">
    <property type="match status" value="1"/>
</dbReference>
<dbReference type="EMBL" id="JACJIA010000013">
    <property type="protein sequence ID" value="MBA8955881.1"/>
    <property type="molecule type" value="Genomic_DNA"/>
</dbReference>
<dbReference type="Proteomes" id="UP000572680">
    <property type="component" value="Unassembled WGS sequence"/>
</dbReference>
<dbReference type="Pfam" id="PF12680">
    <property type="entry name" value="SnoaL_2"/>
    <property type="match status" value="1"/>
</dbReference>
<accession>A0A7W3LX45</accession>
<evidence type="ECO:0000259" key="1">
    <source>
        <dbReference type="Pfam" id="PF12680"/>
    </source>
</evidence>
<dbReference type="SUPFAM" id="SSF54427">
    <property type="entry name" value="NTF2-like"/>
    <property type="match status" value="1"/>
</dbReference>
<feature type="domain" description="SnoaL-like" evidence="1">
    <location>
        <begin position="13"/>
        <end position="110"/>
    </location>
</feature>
<protein>
    <recommendedName>
        <fullName evidence="1">SnoaL-like domain-containing protein</fullName>
    </recommendedName>
</protein>
<dbReference type="InterPro" id="IPR037401">
    <property type="entry name" value="SnoaL-like"/>
</dbReference>
<dbReference type="InterPro" id="IPR032710">
    <property type="entry name" value="NTF2-like_dom_sf"/>
</dbReference>
<keyword evidence="3" id="KW-1185">Reference proteome</keyword>
<organism evidence="2 3">
    <name type="scientific">Actinomadura namibiensis</name>
    <dbReference type="NCBI Taxonomy" id="182080"/>
    <lineage>
        <taxon>Bacteria</taxon>
        <taxon>Bacillati</taxon>
        <taxon>Actinomycetota</taxon>
        <taxon>Actinomycetes</taxon>
        <taxon>Streptosporangiales</taxon>
        <taxon>Thermomonosporaceae</taxon>
        <taxon>Actinomadura</taxon>
    </lineage>
</organism>
<evidence type="ECO:0000313" key="3">
    <source>
        <dbReference type="Proteomes" id="UP000572680"/>
    </source>
</evidence>
<evidence type="ECO:0000313" key="2">
    <source>
        <dbReference type="EMBL" id="MBA8955881.1"/>
    </source>
</evidence>
<name>A0A7W3LX45_ACTNM</name>
<comment type="caution">
    <text evidence="2">The sequence shown here is derived from an EMBL/GenBank/DDBJ whole genome shotgun (WGS) entry which is preliminary data.</text>
</comment>
<sequence length="126" mass="13501">MTVVSDSAPPVIRDYYRVLTGGIESYADGRELLPLLADDLDFEGPIAGRVTGSAPFKEGVRGFVANVGGIELVQEVHGPGGTAVLYDAHLPRGTVRMAEFLEIADGRIRRLRLQYDPADYLAKGGG</sequence>